<proteinExistence type="predicted"/>
<reference evidence="2 3" key="1">
    <citation type="journal article" date="2008" name="Virology">
        <title>Sequence analysis of a non-classified, non-occluded DNA virus that causes salivary gland hypertrophy of Musca domestica, MdSGHV.</title>
        <authorList>
            <person name="Garcia-Maruniak A."/>
            <person name="Maruniak J.E."/>
            <person name="Farmerie W."/>
            <person name="Boucias D.G."/>
        </authorList>
    </citation>
    <scope>NUCLEOTIDE SEQUENCE [LARGE SCALE GENOMIC DNA]</scope>
    <source>
        <strain evidence="3">Isolate Musca domestica/United States/Boucias/-</strain>
    </source>
</reference>
<keyword evidence="1" id="KW-0472">Membrane</keyword>
<dbReference type="Proteomes" id="UP000011274">
    <property type="component" value="Segment"/>
</dbReference>
<keyword evidence="1" id="KW-1133">Transmembrane helix</keyword>
<accession>B2YG34</accession>
<evidence type="ECO:0000256" key="1">
    <source>
        <dbReference type="SAM" id="Phobius"/>
    </source>
</evidence>
<keyword evidence="3" id="KW-1185">Reference proteome</keyword>
<dbReference type="EMBL" id="EU522111">
    <property type="protein sequence ID" value="ACD03516.1"/>
    <property type="molecule type" value="Genomic_DNA"/>
</dbReference>
<dbReference type="KEGG" id="vg:6295428"/>
<gene>
    <name evidence="2" type="ORF">MdSGHV057</name>
</gene>
<dbReference type="RefSeq" id="YP_001883385.1">
    <property type="nucleotide sequence ID" value="NC_010671.1"/>
</dbReference>
<name>B2YG34_MHVB</name>
<dbReference type="GeneID" id="6295428"/>
<feature type="transmembrane region" description="Helical" evidence="1">
    <location>
        <begin position="6"/>
        <end position="22"/>
    </location>
</feature>
<keyword evidence="1" id="KW-0812">Transmembrane</keyword>
<sequence>MKLPSMFSTIAMMMIAAIVIYNRKVNAIPSSFNSSAHDFVQYYIGFWIHFTNDDNNITSSEELYDGPLPDTQR</sequence>
<protein>
    <submittedName>
        <fullName evidence="2">Uncharacterized protein</fullName>
    </submittedName>
</protein>
<organism evidence="2 3">
    <name type="scientific">Musca hytrovirus</name>
    <name type="common">isolate Musca domestica/United States/Boucias/-</name>
    <name type="synonym">MHV</name>
    <dbReference type="NCBI Taxonomy" id="523909"/>
    <lineage>
        <taxon>Viruses</taxon>
        <taxon>Viruses incertae sedis</taxon>
        <taxon>Naldaviricetes</taxon>
        <taxon>Lefavirales</taxon>
        <taxon>Hytrosaviridae</taxon>
        <taxon>Muscavirus</taxon>
        <taxon>Muscavirus musdomesticae</taxon>
    </lineage>
</organism>
<organismHost>
    <name type="scientific">Musca domestica</name>
    <name type="common">House fly</name>
    <dbReference type="NCBI Taxonomy" id="7370"/>
</organismHost>
<evidence type="ECO:0000313" key="3">
    <source>
        <dbReference type="Proteomes" id="UP000011274"/>
    </source>
</evidence>
<evidence type="ECO:0000313" key="2">
    <source>
        <dbReference type="EMBL" id="ACD03516.1"/>
    </source>
</evidence>